<accession>A0A239PTK2</accession>
<evidence type="ECO:0000313" key="1">
    <source>
        <dbReference type="EMBL" id="SNT73252.1"/>
    </source>
</evidence>
<name>A0A239PTK2_9PROT</name>
<evidence type="ECO:0000313" key="2">
    <source>
        <dbReference type="Proteomes" id="UP000198346"/>
    </source>
</evidence>
<dbReference type="EMBL" id="FZQA01000003">
    <property type="protein sequence ID" value="SNT73252.1"/>
    <property type="molecule type" value="Genomic_DNA"/>
</dbReference>
<proteinExistence type="predicted"/>
<dbReference type="OrthoDB" id="9964769at2"/>
<dbReference type="RefSeq" id="WP_089412132.1">
    <property type="nucleotide sequence ID" value="NZ_FZQA01000003.1"/>
</dbReference>
<dbReference type="Proteomes" id="UP000198346">
    <property type="component" value="Unassembled WGS sequence"/>
</dbReference>
<reference evidence="1 2" key="1">
    <citation type="submission" date="2017-07" db="EMBL/GenBank/DDBJ databases">
        <authorList>
            <person name="Sun Z.S."/>
            <person name="Albrecht U."/>
            <person name="Echele G."/>
            <person name="Lee C.C."/>
        </authorList>
    </citation>
    <scope>NUCLEOTIDE SEQUENCE [LARGE SCALE GENOMIC DNA]</scope>
    <source>
        <strain evidence="1 2">CGMCC 1.12710</strain>
    </source>
</reference>
<gene>
    <name evidence="1" type="ORF">SAMN06297382_1650</name>
</gene>
<keyword evidence="2" id="KW-1185">Reference proteome</keyword>
<sequence>MNAKDWEEFKKLYADYAAAREEYVAAQKNLQGAFSELARAYDPKALASNWYVAEQEAHERFNEARAALHHFLKAKLKKD</sequence>
<protein>
    <submittedName>
        <fullName evidence="1">Uncharacterized protein</fullName>
    </submittedName>
</protein>
<dbReference type="AlphaFoldDB" id="A0A239PTK2"/>
<organism evidence="1 2">
    <name type="scientific">Amphiplicatus metriothermophilus</name>
    <dbReference type="NCBI Taxonomy" id="1519374"/>
    <lineage>
        <taxon>Bacteria</taxon>
        <taxon>Pseudomonadati</taxon>
        <taxon>Pseudomonadota</taxon>
        <taxon>Alphaproteobacteria</taxon>
        <taxon>Parvularculales</taxon>
        <taxon>Parvularculaceae</taxon>
        <taxon>Amphiplicatus</taxon>
    </lineage>
</organism>